<dbReference type="PANTHER" id="PTHR48006">
    <property type="entry name" value="LEUCINE-RICH REPEAT-CONTAINING PROTEIN DDB_G0281931-RELATED"/>
    <property type="match status" value="1"/>
</dbReference>
<evidence type="ECO:0000256" key="5">
    <source>
        <dbReference type="ARBA" id="ARBA00022741"/>
    </source>
</evidence>
<dbReference type="SUPFAM" id="SSF56112">
    <property type="entry name" value="Protein kinase-like (PK-like)"/>
    <property type="match status" value="1"/>
</dbReference>
<dbReference type="PIRSF" id="PIRSF000654">
    <property type="entry name" value="Integrin-linked_kinase"/>
    <property type="match status" value="1"/>
</dbReference>
<organism evidence="10 11">
    <name type="scientific">Punica granatum</name>
    <name type="common">Pomegranate</name>
    <dbReference type="NCBI Taxonomy" id="22663"/>
    <lineage>
        <taxon>Eukaryota</taxon>
        <taxon>Viridiplantae</taxon>
        <taxon>Streptophyta</taxon>
        <taxon>Embryophyta</taxon>
        <taxon>Tracheophyta</taxon>
        <taxon>Spermatophyta</taxon>
        <taxon>Magnoliopsida</taxon>
        <taxon>eudicotyledons</taxon>
        <taxon>Gunneridae</taxon>
        <taxon>Pentapetalae</taxon>
        <taxon>rosids</taxon>
        <taxon>malvids</taxon>
        <taxon>Myrtales</taxon>
        <taxon>Lythraceae</taxon>
        <taxon>Punica</taxon>
    </lineage>
</organism>
<dbReference type="STRING" id="22663.A0A2I0HMA6"/>
<evidence type="ECO:0000313" key="10">
    <source>
        <dbReference type="EMBL" id="PKI32610.1"/>
    </source>
</evidence>
<keyword evidence="7" id="KW-0067">ATP-binding</keyword>
<dbReference type="PANTHER" id="PTHR48006:SF102">
    <property type="entry name" value="LEUCINE-RICH REPEAT-CONTAINING PROTEIN DDB_G0281931-RELATED"/>
    <property type="match status" value="1"/>
</dbReference>
<evidence type="ECO:0000256" key="8">
    <source>
        <dbReference type="ARBA" id="ARBA00047899"/>
    </source>
</evidence>
<keyword evidence="3" id="KW-0723">Serine/threonine-protein kinase</keyword>
<dbReference type="PROSITE" id="PS50011">
    <property type="entry name" value="PROTEIN_KINASE_DOM"/>
    <property type="match status" value="1"/>
</dbReference>
<dbReference type="GO" id="GO:0004674">
    <property type="term" value="F:protein serine/threonine kinase activity"/>
    <property type="evidence" value="ECO:0007669"/>
    <property type="project" value="UniProtKB-KW"/>
</dbReference>
<evidence type="ECO:0000256" key="3">
    <source>
        <dbReference type="ARBA" id="ARBA00022527"/>
    </source>
</evidence>
<dbReference type="Pfam" id="PF07714">
    <property type="entry name" value="PK_Tyr_Ser-Thr"/>
    <property type="match status" value="1"/>
</dbReference>
<dbReference type="InterPro" id="IPR000719">
    <property type="entry name" value="Prot_kinase_dom"/>
</dbReference>
<keyword evidence="6" id="KW-0418">Kinase</keyword>
<dbReference type="EC" id="2.7.11.1" evidence="2"/>
<dbReference type="InterPro" id="IPR001245">
    <property type="entry name" value="Ser-Thr/Tyr_kinase_cat_dom"/>
</dbReference>
<dbReference type="FunFam" id="3.30.200.20:FF:000015">
    <property type="entry name" value="Somatic embryogenesis receptor kinase 1"/>
    <property type="match status" value="1"/>
</dbReference>
<dbReference type="InterPro" id="IPR017441">
    <property type="entry name" value="Protein_kinase_ATP_BS"/>
</dbReference>
<protein>
    <recommendedName>
        <fullName evidence="2">non-specific serine/threonine protein kinase</fullName>
        <ecNumber evidence="2">2.7.11.1</ecNumber>
    </recommendedName>
</protein>
<dbReference type="GO" id="GO:0005524">
    <property type="term" value="F:ATP binding"/>
    <property type="evidence" value="ECO:0007669"/>
    <property type="project" value="UniProtKB-UniRule"/>
</dbReference>
<dbReference type="Proteomes" id="UP000233551">
    <property type="component" value="Unassembled WGS sequence"/>
</dbReference>
<reference evidence="10 11" key="1">
    <citation type="submission" date="2017-11" db="EMBL/GenBank/DDBJ databases">
        <title>De-novo sequencing of pomegranate (Punica granatum L.) genome.</title>
        <authorList>
            <person name="Akparov Z."/>
            <person name="Amiraslanov A."/>
            <person name="Hajiyeva S."/>
            <person name="Abbasov M."/>
            <person name="Kaur K."/>
            <person name="Hamwieh A."/>
            <person name="Solovyev V."/>
            <person name="Salamov A."/>
            <person name="Braich B."/>
            <person name="Kosarev P."/>
            <person name="Mahmoud A."/>
            <person name="Hajiyev E."/>
            <person name="Babayeva S."/>
            <person name="Izzatullayeva V."/>
            <person name="Mammadov A."/>
            <person name="Mammadov A."/>
            <person name="Sharifova S."/>
            <person name="Ojaghi J."/>
            <person name="Eynullazada K."/>
            <person name="Bayramov B."/>
            <person name="Abdulazimova A."/>
            <person name="Shahmuradov I."/>
        </authorList>
    </citation>
    <scope>NUCLEOTIDE SEQUENCE [LARGE SCALE GENOMIC DNA]</scope>
    <source>
        <strain evidence="11">cv. AG2017</strain>
        <tissue evidence="10">Leaf</tissue>
    </source>
</reference>
<evidence type="ECO:0000256" key="9">
    <source>
        <dbReference type="ARBA" id="ARBA00048679"/>
    </source>
</evidence>
<evidence type="ECO:0000313" key="11">
    <source>
        <dbReference type="Proteomes" id="UP000233551"/>
    </source>
</evidence>
<sequence>MVFKFRTPSFSRNSSPDTGKRIPLSQLRVATHNFSPNNILGMGGFGSVYRGRLPGGSYVAVKRLSKHALHGLKQYNTEIEVADSGAARHPNLLPLLGYCSEGEERLLIYPLMANNDLASHLGRRSGTLDWAKRKGIAIGAARGLAHLHEGCSPAIIHRDVNSSNILLDRDFKPFLGDFGLARIMHEEDLVYGTIEWPDPNSSPSTYHRYKDTYVYTAVRGAMNSIALDYFFTGKCTQKSDVFAFGNLLLEIVTGKTDKRTTLVDWVRGVIDGGNWGRVVDPNLRGHYDEGEAKRLVQLGLVCSDINPELRPKMSQVVEMLEGETLGFYHQRSWGSNDSTPYYSFPPSPAEPARS</sequence>
<dbReference type="GO" id="GO:0016020">
    <property type="term" value="C:membrane"/>
    <property type="evidence" value="ECO:0007669"/>
    <property type="project" value="UniProtKB-SubCell"/>
</dbReference>
<keyword evidence="4" id="KW-0808">Transferase</keyword>
<dbReference type="CDD" id="cd14066">
    <property type="entry name" value="STKc_IRAK"/>
    <property type="match status" value="1"/>
</dbReference>
<evidence type="ECO:0000256" key="6">
    <source>
        <dbReference type="ARBA" id="ARBA00022777"/>
    </source>
</evidence>
<dbReference type="GeneID" id="116196447"/>
<comment type="subcellular location">
    <subcellularLocation>
        <location evidence="1">Membrane</location>
        <topology evidence="1">Single-pass type I membrane protein</topology>
    </subcellularLocation>
</comment>
<dbReference type="Gene3D" id="1.10.510.10">
    <property type="entry name" value="Transferase(Phosphotransferase) domain 1"/>
    <property type="match status" value="1"/>
</dbReference>
<keyword evidence="11" id="KW-1185">Reference proteome</keyword>
<dbReference type="OrthoDB" id="4062651at2759"/>
<name>A0A2I0HMA6_PUNGR</name>
<gene>
    <name evidence="10" type="ORF">CRG98_047007</name>
</gene>
<dbReference type="InterPro" id="IPR051824">
    <property type="entry name" value="LRR_Rcpt-Like_S/T_Kinase"/>
</dbReference>
<comment type="catalytic activity">
    <reaction evidence="8">
        <text>L-threonyl-[protein] + ATP = O-phospho-L-threonyl-[protein] + ADP + H(+)</text>
        <dbReference type="Rhea" id="RHEA:46608"/>
        <dbReference type="Rhea" id="RHEA-COMP:11060"/>
        <dbReference type="Rhea" id="RHEA-COMP:11605"/>
        <dbReference type="ChEBI" id="CHEBI:15378"/>
        <dbReference type="ChEBI" id="CHEBI:30013"/>
        <dbReference type="ChEBI" id="CHEBI:30616"/>
        <dbReference type="ChEBI" id="CHEBI:61977"/>
        <dbReference type="ChEBI" id="CHEBI:456216"/>
        <dbReference type="EC" id="2.7.11.1"/>
    </reaction>
</comment>
<dbReference type="EMBL" id="PGOL01007499">
    <property type="protein sequence ID" value="PKI32610.1"/>
    <property type="molecule type" value="Genomic_DNA"/>
</dbReference>
<dbReference type="InterPro" id="IPR011009">
    <property type="entry name" value="Kinase-like_dom_sf"/>
</dbReference>
<comment type="caution">
    <text evidence="10">The sequence shown here is derived from an EMBL/GenBank/DDBJ whole genome shotgun (WGS) entry which is preliminary data.</text>
</comment>
<dbReference type="AlphaFoldDB" id="A0A2I0HMA6"/>
<evidence type="ECO:0000256" key="4">
    <source>
        <dbReference type="ARBA" id="ARBA00022679"/>
    </source>
</evidence>
<evidence type="ECO:0000256" key="2">
    <source>
        <dbReference type="ARBA" id="ARBA00012513"/>
    </source>
</evidence>
<keyword evidence="5" id="KW-0547">Nucleotide-binding</keyword>
<proteinExistence type="predicted"/>
<dbReference type="PROSITE" id="PS00107">
    <property type="entry name" value="PROTEIN_KINASE_ATP"/>
    <property type="match status" value="1"/>
</dbReference>
<evidence type="ECO:0000256" key="7">
    <source>
        <dbReference type="ARBA" id="ARBA00022840"/>
    </source>
</evidence>
<accession>A0A2I0HMA6</accession>
<evidence type="ECO:0000256" key="1">
    <source>
        <dbReference type="ARBA" id="ARBA00004479"/>
    </source>
</evidence>
<comment type="catalytic activity">
    <reaction evidence="9">
        <text>L-seryl-[protein] + ATP = O-phospho-L-seryl-[protein] + ADP + H(+)</text>
        <dbReference type="Rhea" id="RHEA:17989"/>
        <dbReference type="Rhea" id="RHEA-COMP:9863"/>
        <dbReference type="Rhea" id="RHEA-COMP:11604"/>
        <dbReference type="ChEBI" id="CHEBI:15378"/>
        <dbReference type="ChEBI" id="CHEBI:29999"/>
        <dbReference type="ChEBI" id="CHEBI:30616"/>
        <dbReference type="ChEBI" id="CHEBI:83421"/>
        <dbReference type="ChEBI" id="CHEBI:456216"/>
        <dbReference type="EC" id="2.7.11.1"/>
    </reaction>
</comment>
<dbReference type="Gene3D" id="3.30.200.20">
    <property type="entry name" value="Phosphorylase Kinase, domain 1"/>
    <property type="match status" value="1"/>
</dbReference>